<comment type="caution">
    <text evidence="1">The sequence shown here is derived from an EMBL/GenBank/DDBJ whole genome shotgun (WGS) entry which is preliminary data.</text>
</comment>
<accession>A0A1W9ZD55</accession>
<evidence type="ECO:0000313" key="2">
    <source>
        <dbReference type="Proteomes" id="UP000192284"/>
    </source>
</evidence>
<dbReference type="EMBL" id="MVHE01000072">
    <property type="protein sequence ID" value="ORA12440.1"/>
    <property type="molecule type" value="Genomic_DNA"/>
</dbReference>
<organism evidence="1 2">
    <name type="scientific">Mycobacterium angelicum</name>
    <dbReference type="NCBI Taxonomy" id="470074"/>
    <lineage>
        <taxon>Bacteria</taxon>
        <taxon>Bacillati</taxon>
        <taxon>Actinomycetota</taxon>
        <taxon>Actinomycetes</taxon>
        <taxon>Mycobacteriales</taxon>
        <taxon>Mycobacteriaceae</taxon>
        <taxon>Mycobacterium</taxon>
    </lineage>
</organism>
<evidence type="ECO:0000313" key="1">
    <source>
        <dbReference type="EMBL" id="ORA12440.1"/>
    </source>
</evidence>
<sequence>MSLTDWMSDRDFEWRTRLKPVNLVIETDFTADEVRTAQSKYGAVAAHLVRQGWTHKKIIRHYPALTLMILVGHAALAYDHGAYWESFWDELGMSRDADFENEIRRSVVPLLEKFSLARFPDIERESARKYVMMVALHAGIPVHCLGDLLALINDHITQGRPAKGAAVMEWLEEPGKEHRAQSLDMPVQNFLQNGAEFAVDILDRIIEFVEATTDNPTLFDADLDASTTGLPTVLLDELTARLRENPVRHAHKRRATNTSSSPAITYNVDDDEIVLTLPAPAAGTAMPWRVSFDGDVREVQTARKWGGDAQLSVARVVVPGPVRETVISQADGSCGSAIPLVLKSDPLLTFDTAGRWIPRRDGLKDCVWAVFPSDHQLVDGHTLNPVQCRDAGRPAGWQGWSSAFVELTDVNALQLCLNGAAVGTRRLVRKDARPSFQLGPTVAGVLSIDGRSVHGRRPRVKLPPSPTEPAPRWNVRVRRLGDSKWTTDESRTGEAVETCIDPFDDTQEPQLGLFEIVVTGPIGADARCVVFIAEGVEPSFDTIIRVPVPGGLTKCVGNLESTGVEPSPSGPINFSPRDLQLEVQLNGVESSVALLLKPPHVEIRSGEVGTPAAWRMTADACDPEDFTRARFVAIRAPGIKTVDFRYISAAGDLLQIDRNPRRRLGDVFETRTQQFADTVRRHPRGRIVATLYTDLGHVEVTVLLAQPRRLASDVCLCDGALEFKDAAPVDDLAVYVWSGTAPWRGPETLPVVHGSSVLPRHLVDAGELKCQLFVDDPWVLIDPPPVPGDEAFRVEQLGWREDGASAQVKLSRYLVGLRSAPIEIGAIPEVWAALAKLHRDGNAERFAGLIALLADDPRKALECLGDSIIPAGDKMAMLIRSELVNHSYSAEETFNKLHSHPWFGCMVELADLPSLYQRRHEVCAERAETLAYLRDRGGDALMQLLKRGQSAGIHDGSFDVGVFATSSVPGNQVESKLREIQMVPRAQLHPDTLRAAVYEAFGRRTEWADCGWSPNFAKQTSYVVSPIKRVSMLAYENIAMRVDRVKEIDVSKHPWMLMSVQSLTLALLARLEAHGRLGGQYLNSGLLGDWSVMAQMCPTMVANDLLISEALVLHDCRGDLTGVDQ</sequence>
<reference evidence="1 2" key="1">
    <citation type="submission" date="2017-02" db="EMBL/GenBank/DDBJ databases">
        <title>The new phylogeny of genus Mycobacterium.</title>
        <authorList>
            <person name="Tortoli E."/>
            <person name="Trovato A."/>
            <person name="Cirillo D.M."/>
        </authorList>
    </citation>
    <scope>NUCLEOTIDE SEQUENCE [LARGE SCALE GENOMIC DNA]</scope>
    <source>
        <strain evidence="1 2">DSM 45057</strain>
    </source>
</reference>
<gene>
    <name evidence="1" type="ORF">BST12_25015</name>
</gene>
<keyword evidence="2" id="KW-1185">Reference proteome</keyword>
<proteinExistence type="predicted"/>
<dbReference type="AlphaFoldDB" id="A0A1W9ZD55"/>
<dbReference type="Proteomes" id="UP000192284">
    <property type="component" value="Unassembled WGS sequence"/>
</dbReference>
<protein>
    <submittedName>
        <fullName evidence="1">Uncharacterized protein</fullName>
    </submittedName>
</protein>
<name>A0A1W9ZD55_MYCAN</name>
<dbReference type="OrthoDB" id="3886596at2"/>